<protein>
    <submittedName>
        <fullName evidence="2">Uncharacterized protein</fullName>
    </submittedName>
</protein>
<dbReference type="AlphaFoldDB" id="A0AA35JR97"/>
<name>A0AA35JR97_9SAUR</name>
<dbReference type="EMBL" id="OX395126">
    <property type="protein sequence ID" value="CAI5763263.1"/>
    <property type="molecule type" value="Genomic_DNA"/>
</dbReference>
<evidence type="ECO:0000313" key="3">
    <source>
        <dbReference type="Proteomes" id="UP001178461"/>
    </source>
</evidence>
<organism evidence="2 3">
    <name type="scientific">Podarcis lilfordi</name>
    <name type="common">Lilford's wall lizard</name>
    <dbReference type="NCBI Taxonomy" id="74358"/>
    <lineage>
        <taxon>Eukaryota</taxon>
        <taxon>Metazoa</taxon>
        <taxon>Chordata</taxon>
        <taxon>Craniata</taxon>
        <taxon>Vertebrata</taxon>
        <taxon>Euteleostomi</taxon>
        <taxon>Lepidosauria</taxon>
        <taxon>Squamata</taxon>
        <taxon>Bifurcata</taxon>
        <taxon>Unidentata</taxon>
        <taxon>Episquamata</taxon>
        <taxon>Laterata</taxon>
        <taxon>Lacertibaenia</taxon>
        <taxon>Lacertidae</taxon>
        <taxon>Podarcis</taxon>
    </lineage>
</organism>
<accession>A0AA35JR97</accession>
<keyword evidence="3" id="KW-1185">Reference proteome</keyword>
<evidence type="ECO:0000313" key="2">
    <source>
        <dbReference type="EMBL" id="CAI5763263.1"/>
    </source>
</evidence>
<sequence length="84" mass="9318">MRLAGRSSNNRDQDSMEDSEGDLSILREAILFELHPNQIIAKSLVQHLRTLVALTDPEDGILFQTPDGFKLPGQLENLIGCSKV</sequence>
<reference evidence="2" key="1">
    <citation type="submission" date="2022-12" db="EMBL/GenBank/DDBJ databases">
        <authorList>
            <person name="Alioto T."/>
            <person name="Alioto T."/>
            <person name="Gomez Garrido J."/>
        </authorList>
    </citation>
    <scope>NUCLEOTIDE SEQUENCE</scope>
</reference>
<gene>
    <name evidence="2" type="ORF">PODLI_1B039210</name>
</gene>
<dbReference type="Proteomes" id="UP001178461">
    <property type="component" value="Chromosome 1"/>
</dbReference>
<feature type="region of interest" description="Disordered" evidence="1">
    <location>
        <begin position="1"/>
        <end position="20"/>
    </location>
</feature>
<proteinExistence type="predicted"/>
<evidence type="ECO:0000256" key="1">
    <source>
        <dbReference type="SAM" id="MobiDB-lite"/>
    </source>
</evidence>